<comment type="caution">
    <text evidence="4">The sequence shown here is derived from an EMBL/GenBank/DDBJ whole genome shotgun (WGS) entry which is preliminary data.</text>
</comment>
<dbReference type="AlphaFoldDB" id="A0A7W9CU56"/>
<evidence type="ECO:0000313" key="5">
    <source>
        <dbReference type="Proteomes" id="UP000523821"/>
    </source>
</evidence>
<reference evidence="4 5" key="1">
    <citation type="submission" date="2020-08" db="EMBL/GenBank/DDBJ databases">
        <title>Genomic Encyclopedia of Type Strains, Phase IV (KMG-IV): sequencing the most valuable type-strain genomes for metagenomic binning, comparative biology and taxonomic classification.</title>
        <authorList>
            <person name="Goeker M."/>
        </authorList>
    </citation>
    <scope>NUCLEOTIDE SEQUENCE [LARGE SCALE GENOMIC DNA]</scope>
    <source>
        <strain evidence="4 5">DSM 16268</strain>
    </source>
</reference>
<dbReference type="InterPro" id="IPR007848">
    <property type="entry name" value="Small_mtfrase_dom"/>
</dbReference>
<dbReference type="Gene3D" id="3.40.50.150">
    <property type="entry name" value="Vaccinia Virus protein VP39"/>
    <property type="match status" value="1"/>
</dbReference>
<organism evidence="4 5">
    <name type="scientific">Prosthecomicrobium pneumaticum</name>
    <dbReference type="NCBI Taxonomy" id="81895"/>
    <lineage>
        <taxon>Bacteria</taxon>
        <taxon>Pseudomonadati</taxon>
        <taxon>Pseudomonadota</taxon>
        <taxon>Alphaproteobacteria</taxon>
        <taxon>Hyphomicrobiales</taxon>
        <taxon>Kaistiaceae</taxon>
        <taxon>Prosthecomicrobium</taxon>
    </lineage>
</organism>
<dbReference type="GO" id="GO:0032259">
    <property type="term" value="P:methylation"/>
    <property type="evidence" value="ECO:0007669"/>
    <property type="project" value="UniProtKB-KW"/>
</dbReference>
<dbReference type="Pfam" id="PF05175">
    <property type="entry name" value="MTS"/>
    <property type="match status" value="1"/>
</dbReference>
<evidence type="ECO:0000256" key="2">
    <source>
        <dbReference type="ARBA" id="ARBA00022691"/>
    </source>
</evidence>
<evidence type="ECO:0000313" key="4">
    <source>
        <dbReference type="EMBL" id="MBB5751965.1"/>
    </source>
</evidence>
<dbReference type="SUPFAM" id="SSF53335">
    <property type="entry name" value="S-adenosyl-L-methionine-dependent methyltransferases"/>
    <property type="match status" value="1"/>
</dbReference>
<dbReference type="GO" id="GO:0008168">
    <property type="term" value="F:methyltransferase activity"/>
    <property type="evidence" value="ECO:0007669"/>
    <property type="project" value="UniProtKB-KW"/>
</dbReference>
<evidence type="ECO:0000256" key="1">
    <source>
        <dbReference type="ARBA" id="ARBA00022603"/>
    </source>
</evidence>
<protein>
    <submittedName>
        <fullName evidence="4">tRNA1(Val) A37 N6-methylase TrmN6</fullName>
    </submittedName>
</protein>
<keyword evidence="2" id="KW-0949">S-adenosyl-L-methionine</keyword>
<dbReference type="PANTHER" id="PTHR47739:SF1">
    <property type="entry name" value="TRNA1(VAL) (ADENINE(37)-N6)-METHYLTRANSFERASE"/>
    <property type="match status" value="1"/>
</dbReference>
<keyword evidence="5" id="KW-1185">Reference proteome</keyword>
<dbReference type="EMBL" id="JACHOO010000002">
    <property type="protein sequence ID" value="MBB5751965.1"/>
    <property type="molecule type" value="Genomic_DNA"/>
</dbReference>
<evidence type="ECO:0000259" key="3">
    <source>
        <dbReference type="Pfam" id="PF05175"/>
    </source>
</evidence>
<name>A0A7W9CU56_9HYPH</name>
<dbReference type="InterPro" id="IPR029063">
    <property type="entry name" value="SAM-dependent_MTases_sf"/>
</dbReference>
<feature type="domain" description="Methyltransferase small" evidence="3">
    <location>
        <begin position="33"/>
        <end position="137"/>
    </location>
</feature>
<dbReference type="InterPro" id="IPR050210">
    <property type="entry name" value="tRNA_Adenine-N(6)_MTase"/>
</dbReference>
<keyword evidence="1 4" id="KW-0489">Methyltransferase</keyword>
<dbReference type="PANTHER" id="PTHR47739">
    <property type="entry name" value="TRNA1(VAL) (ADENINE(37)-N6)-METHYLTRANSFERASE"/>
    <property type="match status" value="1"/>
</dbReference>
<keyword evidence="1 4" id="KW-0808">Transferase</keyword>
<proteinExistence type="predicted"/>
<accession>A0A7W9CU56</accession>
<gene>
    <name evidence="4" type="ORF">GGQ63_001017</name>
</gene>
<dbReference type="RefSeq" id="WP_183853197.1">
    <property type="nucleotide sequence ID" value="NZ_JACHOO010000002.1"/>
</dbReference>
<dbReference type="Proteomes" id="UP000523821">
    <property type="component" value="Unassembled WGS sequence"/>
</dbReference>
<sequence length="279" mass="27651">MTPEPTVDAFLGGRVEAVQPARGHHRSGLDAILLAATLPATMRGRVLDLGAGAGVAGMAVAARCPAARVTLVEREAELVALAAAALCRPANAGFAARVDIAAADLLVPSARAAAGLADGVADAAIVNPPFYSAGAVRASPAAARAGAHVLGPAGLDPWLRAAAALVAPGGTLAAILHVDLLADLLAGLAGRFGETILLPVHPRAGVPAHRLIVHAVKGSRGAPALLPGLVLHGPSGSGFLAGPGAILREGAGLAEIDGAWARAVRYPRSVPPLPSEETP</sequence>